<evidence type="ECO:0000256" key="2">
    <source>
        <dbReference type="ARBA" id="ARBA00022737"/>
    </source>
</evidence>
<dbReference type="OrthoDB" id="128867at2759"/>
<evidence type="ECO:0000313" key="4">
    <source>
        <dbReference type="Proteomes" id="UP000800036"/>
    </source>
</evidence>
<dbReference type="Proteomes" id="UP000800036">
    <property type="component" value="Unassembled WGS sequence"/>
</dbReference>
<accession>A0A6A5W1C0</accession>
<evidence type="ECO:0008006" key="5">
    <source>
        <dbReference type="Google" id="ProtNLM"/>
    </source>
</evidence>
<keyword evidence="2" id="KW-0677">Repeat</keyword>
<dbReference type="PANTHER" id="PTHR44472:SF1">
    <property type="entry name" value="DDB1 AND CUL4 ASSOCIATED FACTOR 4"/>
    <property type="match status" value="1"/>
</dbReference>
<dbReference type="Gene3D" id="2.130.10.10">
    <property type="entry name" value="YVTN repeat-like/Quinoprotein amine dehydrogenase"/>
    <property type="match status" value="1"/>
</dbReference>
<name>A0A6A5W1C0_9PLEO</name>
<dbReference type="InterPro" id="IPR015943">
    <property type="entry name" value="WD40/YVTN_repeat-like_dom_sf"/>
</dbReference>
<dbReference type="PANTHER" id="PTHR44472">
    <property type="entry name" value="DDB1- AND CUL4-ASSOCIATED FACTOR 4-RELATED"/>
    <property type="match status" value="1"/>
</dbReference>
<proteinExistence type="predicted"/>
<gene>
    <name evidence="3" type="ORF">BU23DRAFT_523792</name>
</gene>
<evidence type="ECO:0000256" key="1">
    <source>
        <dbReference type="ARBA" id="ARBA00022574"/>
    </source>
</evidence>
<keyword evidence="1" id="KW-0853">WD repeat</keyword>
<protein>
    <recommendedName>
        <fullName evidence="5">WD40 repeat-like protein</fullName>
    </recommendedName>
</protein>
<dbReference type="SUPFAM" id="SSF50978">
    <property type="entry name" value="WD40 repeat-like"/>
    <property type="match status" value="1"/>
</dbReference>
<dbReference type="AlphaFoldDB" id="A0A6A5W1C0"/>
<dbReference type="GO" id="GO:0080008">
    <property type="term" value="C:Cul4-RING E3 ubiquitin ligase complex"/>
    <property type="evidence" value="ECO:0007669"/>
    <property type="project" value="TreeGrafter"/>
</dbReference>
<keyword evidence="4" id="KW-1185">Reference proteome</keyword>
<evidence type="ECO:0000313" key="3">
    <source>
        <dbReference type="EMBL" id="KAF1979187.1"/>
    </source>
</evidence>
<dbReference type="InterPro" id="IPR036322">
    <property type="entry name" value="WD40_repeat_dom_sf"/>
</dbReference>
<dbReference type="InterPro" id="IPR052254">
    <property type="entry name" value="CUL4-DDB1_E3_ligase_receptor"/>
</dbReference>
<sequence>MTAPRVIPGYYYDAEKKRHFKIEKHAVPGTAQAKYTRENVGKAQKNATAQLHVKRKREKAEKETIVRPHTRERWGLQMVTLDREIGTRRRSYYVHGVWPDACVSGMSKMRKVRHVVEQPAHGIIRFFDRDPHTKTLYAVHGDNAIRRRRKTPPDGIPLPTADLDVDDNPASLPDGMPFGPSAAETLNEYSFEPWDMLARLTSSISSLIYLPASGALAATTLGSDRPAVVYLSDPDIDGPYVNQQFTPKNCGTIWGAAAPPCAYSPDSIPQSGTESLAVAASSSLRLFNRSPAGDWDSSLALQTETDVLALDWLSPTTVVFGKRNGGIGLYDTRSRGSSHMMTHPFPITKLKRADDPTRLVCAGLQDSLFLYDIRSRNTFSRSEPGHYSDRFFNTQYPGPHNQKKRKTTKNTTAINWSQPILAFPHSNADDMYLDIAVQPELGLVAAAQDINSSVAIKIYNMWTGKLLKEIPRESAVKVHIRCLKFMQNNNGDPELWSTWGGSVVKMSLV</sequence>
<reference evidence="3" key="1">
    <citation type="journal article" date="2020" name="Stud. Mycol.">
        <title>101 Dothideomycetes genomes: a test case for predicting lifestyles and emergence of pathogens.</title>
        <authorList>
            <person name="Haridas S."/>
            <person name="Albert R."/>
            <person name="Binder M."/>
            <person name="Bloem J."/>
            <person name="Labutti K."/>
            <person name="Salamov A."/>
            <person name="Andreopoulos B."/>
            <person name="Baker S."/>
            <person name="Barry K."/>
            <person name="Bills G."/>
            <person name="Bluhm B."/>
            <person name="Cannon C."/>
            <person name="Castanera R."/>
            <person name="Culley D."/>
            <person name="Daum C."/>
            <person name="Ezra D."/>
            <person name="Gonzalez J."/>
            <person name="Henrissat B."/>
            <person name="Kuo A."/>
            <person name="Liang C."/>
            <person name="Lipzen A."/>
            <person name="Lutzoni F."/>
            <person name="Magnuson J."/>
            <person name="Mondo S."/>
            <person name="Nolan M."/>
            <person name="Ohm R."/>
            <person name="Pangilinan J."/>
            <person name="Park H.-J."/>
            <person name="Ramirez L."/>
            <person name="Alfaro M."/>
            <person name="Sun H."/>
            <person name="Tritt A."/>
            <person name="Yoshinaga Y."/>
            <person name="Zwiers L.-H."/>
            <person name="Turgeon B."/>
            <person name="Goodwin S."/>
            <person name="Spatafora J."/>
            <person name="Crous P."/>
            <person name="Grigoriev I."/>
        </authorList>
    </citation>
    <scope>NUCLEOTIDE SEQUENCE</scope>
    <source>
        <strain evidence="3">CBS 107.79</strain>
    </source>
</reference>
<dbReference type="EMBL" id="ML976658">
    <property type="protein sequence ID" value="KAF1979187.1"/>
    <property type="molecule type" value="Genomic_DNA"/>
</dbReference>
<organism evidence="3 4">
    <name type="scientific">Bimuria novae-zelandiae CBS 107.79</name>
    <dbReference type="NCBI Taxonomy" id="1447943"/>
    <lineage>
        <taxon>Eukaryota</taxon>
        <taxon>Fungi</taxon>
        <taxon>Dikarya</taxon>
        <taxon>Ascomycota</taxon>
        <taxon>Pezizomycotina</taxon>
        <taxon>Dothideomycetes</taxon>
        <taxon>Pleosporomycetidae</taxon>
        <taxon>Pleosporales</taxon>
        <taxon>Massarineae</taxon>
        <taxon>Didymosphaeriaceae</taxon>
        <taxon>Bimuria</taxon>
    </lineage>
</organism>